<sequence>MVRNKKSMRNLVGIFKDKASLIKAALSIKRAAVAVHVAVLRATTHSPSLPPPPHRVSALLSLGRDSRPAAWACVAAILDRLHDTSDAYVALKCLITLHHVVAEGSVVMKDQLSFYPSTGGRNFLNMSRFRDKRDPETWELSSWVRWYAAVLERNLTVSRILGTFLSSDSRRTHANLRNREELRVLTSADLVRDLECLVDMVEEICRAPESLEFQRNDLVYEVVNFVGEDYRSTQYRILGRLGELGERIDGLSPGELSELTRSLERLEGFRGRLSAVFANKKRNDAFWEVVGETKARAVKLEEERERGRWLVRVGRRGEEEGESTRYRERVGRPSQVLRLPYGGDWQGVDREVLEKLTLPPAIYECKKHGPDHDPIFLALVILDDGHGKKRIVGSKESTKKEADKELDYVKSKYSYILENYQKKIAENEELKLKLKDVIDPSEESVGEHMF</sequence>
<evidence type="ECO:0000313" key="2">
    <source>
        <dbReference type="Proteomes" id="UP001062846"/>
    </source>
</evidence>
<dbReference type="EMBL" id="CM046394">
    <property type="protein sequence ID" value="KAI8548311.1"/>
    <property type="molecule type" value="Genomic_DNA"/>
</dbReference>
<comment type="caution">
    <text evidence="1">The sequence shown here is derived from an EMBL/GenBank/DDBJ whole genome shotgun (WGS) entry which is preliminary data.</text>
</comment>
<proteinExistence type="predicted"/>
<evidence type="ECO:0000313" key="1">
    <source>
        <dbReference type="EMBL" id="KAI8548311.1"/>
    </source>
</evidence>
<reference evidence="1" key="1">
    <citation type="submission" date="2022-02" db="EMBL/GenBank/DDBJ databases">
        <title>Plant Genome Project.</title>
        <authorList>
            <person name="Zhang R.-G."/>
        </authorList>
    </citation>
    <scope>NUCLEOTIDE SEQUENCE</scope>
    <source>
        <strain evidence="1">AT1</strain>
    </source>
</reference>
<dbReference type="Proteomes" id="UP001062846">
    <property type="component" value="Chromosome 7"/>
</dbReference>
<organism evidence="1 2">
    <name type="scientific">Rhododendron molle</name>
    <name type="common">Chinese azalea</name>
    <name type="synonym">Azalea mollis</name>
    <dbReference type="NCBI Taxonomy" id="49168"/>
    <lineage>
        <taxon>Eukaryota</taxon>
        <taxon>Viridiplantae</taxon>
        <taxon>Streptophyta</taxon>
        <taxon>Embryophyta</taxon>
        <taxon>Tracheophyta</taxon>
        <taxon>Spermatophyta</taxon>
        <taxon>Magnoliopsida</taxon>
        <taxon>eudicotyledons</taxon>
        <taxon>Gunneridae</taxon>
        <taxon>Pentapetalae</taxon>
        <taxon>asterids</taxon>
        <taxon>Ericales</taxon>
        <taxon>Ericaceae</taxon>
        <taxon>Ericoideae</taxon>
        <taxon>Rhodoreae</taxon>
        <taxon>Rhododendron</taxon>
    </lineage>
</organism>
<name>A0ACC0N5Q8_RHOML</name>
<keyword evidence="2" id="KW-1185">Reference proteome</keyword>
<protein>
    <submittedName>
        <fullName evidence="1">Uncharacterized protein</fullName>
    </submittedName>
</protein>
<accession>A0ACC0N5Q8</accession>
<gene>
    <name evidence="1" type="ORF">RHMOL_Rhmol07G0264500</name>
</gene>